<accession>A0A268EGB4</accession>
<organism evidence="3 4">
    <name type="scientific">Paenibacillus campinasensis</name>
    <dbReference type="NCBI Taxonomy" id="66347"/>
    <lineage>
        <taxon>Bacteria</taxon>
        <taxon>Bacillati</taxon>
        <taxon>Bacillota</taxon>
        <taxon>Bacilli</taxon>
        <taxon>Bacillales</taxon>
        <taxon>Paenibacillaceae</taxon>
        <taxon>Paenibacillus</taxon>
    </lineage>
</organism>
<dbReference type="OrthoDB" id="2644333at2"/>
<feature type="chain" id="PRO_5032370055" evidence="1">
    <location>
        <begin position="23"/>
        <end position="276"/>
    </location>
</feature>
<sequence length="276" mass="31021">MKYKVGLLALAGMLLTASTGFAAIQYYTLQNEKGETVYEEKNAQDFPERPQVTEEEYKRVHISNKVWTDEIGPGEAAAIYVVPHNPDQKIDIRANPLDVNNLADLRSMIKDPSVTIPDELTGSYTFETGSIQMFMQNDITPLTEEERTTIAKQLHEEAVASGKDYATMPVPLADTFWRVTSTYKKGDLGVDLRVVNLGPDGTLTTYWNDETQVTKKKLNINQVEVIQTNWLSSNSVSLDWVAELPDGTRHAYTLATLDQQVTEDELIQIAEAYIRK</sequence>
<dbReference type="RefSeq" id="WP_095267748.1">
    <property type="nucleotide sequence ID" value="NZ_NPBY01000082.1"/>
</dbReference>
<proteinExistence type="predicted"/>
<keyword evidence="5" id="KW-1185">Reference proteome</keyword>
<evidence type="ECO:0000313" key="5">
    <source>
        <dbReference type="Proteomes" id="UP000435177"/>
    </source>
</evidence>
<dbReference type="EMBL" id="NPBY01000082">
    <property type="protein sequence ID" value="PAD72119.1"/>
    <property type="molecule type" value="Genomic_DNA"/>
</dbReference>
<protein>
    <submittedName>
        <fullName evidence="2">DUF4367 domain-containing protein</fullName>
    </submittedName>
</protein>
<feature type="signal peptide" evidence="1">
    <location>
        <begin position="1"/>
        <end position="22"/>
    </location>
</feature>
<dbReference type="EMBL" id="WOAA01000012">
    <property type="protein sequence ID" value="MUG67265.1"/>
    <property type="molecule type" value="Genomic_DNA"/>
</dbReference>
<dbReference type="Proteomes" id="UP000435177">
    <property type="component" value="Unassembled WGS sequence"/>
</dbReference>
<evidence type="ECO:0000313" key="4">
    <source>
        <dbReference type="Proteomes" id="UP000215596"/>
    </source>
</evidence>
<gene>
    <name evidence="3" type="ORF">CHH67_23195</name>
    <name evidence="2" type="ORF">GNP94_14845</name>
</gene>
<evidence type="ECO:0000256" key="1">
    <source>
        <dbReference type="SAM" id="SignalP"/>
    </source>
</evidence>
<comment type="caution">
    <text evidence="3">The sequence shown here is derived from an EMBL/GenBank/DDBJ whole genome shotgun (WGS) entry which is preliminary data.</text>
</comment>
<evidence type="ECO:0000313" key="3">
    <source>
        <dbReference type="EMBL" id="PAD72119.1"/>
    </source>
</evidence>
<name>A0A268EGB4_9BACL</name>
<evidence type="ECO:0000313" key="2">
    <source>
        <dbReference type="EMBL" id="MUG67265.1"/>
    </source>
</evidence>
<dbReference type="Proteomes" id="UP000215596">
    <property type="component" value="Unassembled WGS sequence"/>
</dbReference>
<dbReference type="AlphaFoldDB" id="A0A268EGB4"/>
<reference evidence="3 4" key="1">
    <citation type="submission" date="2017-07" db="EMBL/GenBank/DDBJ databases">
        <title>Isolation and whole genome analysis of endospore-forming bacteria from heroin.</title>
        <authorList>
            <person name="Kalinowski J."/>
            <person name="Ahrens B."/>
            <person name="Al-Dilaimi A."/>
            <person name="Winkler A."/>
            <person name="Wibberg D."/>
            <person name="Schleenbecker U."/>
            <person name="Ruckert C."/>
            <person name="Wolfel R."/>
            <person name="Grass G."/>
        </authorList>
    </citation>
    <scope>NUCLEOTIDE SEQUENCE [LARGE SCALE GENOMIC DNA]</scope>
    <source>
        <strain evidence="3 4">7537-G1</strain>
    </source>
</reference>
<reference evidence="2 5" key="2">
    <citation type="submission" date="2019-11" db="EMBL/GenBank/DDBJ databases">
        <title>Draft genome sequences of five Paenibacillus species of dairy origin.</title>
        <authorList>
            <person name="Olajide A.M."/>
            <person name="Chen S."/>
            <person name="Lapointe G."/>
        </authorList>
    </citation>
    <scope>NUCLEOTIDE SEQUENCE [LARGE SCALE GENOMIC DNA]</scope>
    <source>
        <strain evidence="2 5">3CS1</strain>
    </source>
</reference>
<keyword evidence="1" id="KW-0732">Signal</keyword>